<dbReference type="Proteomes" id="UP000030012">
    <property type="component" value="Unassembled WGS sequence"/>
</dbReference>
<dbReference type="AlphaFoldDB" id="A0A0A0I9S7"/>
<dbReference type="GO" id="GO:0071555">
    <property type="term" value="P:cell wall organization"/>
    <property type="evidence" value="ECO:0007669"/>
    <property type="project" value="TreeGrafter"/>
</dbReference>
<dbReference type="Gene3D" id="3.90.1310.10">
    <property type="entry name" value="Penicillin-binding protein 2a (Domain 2)"/>
    <property type="match status" value="1"/>
</dbReference>
<dbReference type="InterPro" id="IPR012338">
    <property type="entry name" value="Beta-lactam/transpept-like"/>
</dbReference>
<comment type="caution">
    <text evidence="4">The sequence shown here is derived from an EMBL/GenBank/DDBJ whole genome shotgun (WGS) entry which is preliminary data.</text>
</comment>
<feature type="transmembrane region" description="Helical" evidence="1">
    <location>
        <begin position="12"/>
        <end position="31"/>
    </location>
</feature>
<dbReference type="SUPFAM" id="SSF56601">
    <property type="entry name" value="beta-lactamase/transpeptidase-like"/>
    <property type="match status" value="1"/>
</dbReference>
<dbReference type="RefSeq" id="WP_039252993.1">
    <property type="nucleotide sequence ID" value="NZ_JENJ01000008.1"/>
</dbReference>
<keyword evidence="1" id="KW-0472">Membrane</keyword>
<dbReference type="Pfam" id="PF00905">
    <property type="entry name" value="Transpeptidase"/>
    <property type="match status" value="1"/>
</dbReference>
<keyword evidence="1" id="KW-0812">Transmembrane</keyword>
<gene>
    <name evidence="4" type="ORF">Z968_02800</name>
</gene>
<dbReference type="GO" id="GO:0008658">
    <property type="term" value="F:penicillin binding"/>
    <property type="evidence" value="ECO:0007669"/>
    <property type="project" value="InterPro"/>
</dbReference>
<reference evidence="4 5" key="1">
    <citation type="submission" date="2014-01" db="EMBL/GenBank/DDBJ databases">
        <title>Plasmidome dynamics in the species complex Clostridium novyi sensu lato converts strains of independent lineages into distinctly different pathogens.</title>
        <authorList>
            <person name="Skarin H."/>
            <person name="Segerman B."/>
        </authorList>
    </citation>
    <scope>NUCLEOTIDE SEQUENCE [LARGE SCALE GENOMIC DNA]</scope>
    <source>
        <strain evidence="4 5">4552</strain>
    </source>
</reference>
<dbReference type="InterPro" id="IPR054120">
    <property type="entry name" value="PBPA_dimer"/>
</dbReference>
<name>A0A0A0I9S7_CLONO</name>
<dbReference type="PANTHER" id="PTHR30627">
    <property type="entry name" value="PEPTIDOGLYCAN D,D-TRANSPEPTIDASE"/>
    <property type="match status" value="1"/>
</dbReference>
<evidence type="ECO:0000259" key="3">
    <source>
        <dbReference type="Pfam" id="PF21922"/>
    </source>
</evidence>
<organism evidence="4 5">
    <name type="scientific">Clostridium novyi A str. 4552</name>
    <dbReference type="NCBI Taxonomy" id="1444289"/>
    <lineage>
        <taxon>Bacteria</taxon>
        <taxon>Bacillati</taxon>
        <taxon>Bacillota</taxon>
        <taxon>Clostridia</taxon>
        <taxon>Eubacteriales</taxon>
        <taxon>Clostridiaceae</taxon>
        <taxon>Clostridium</taxon>
    </lineage>
</organism>
<feature type="domain" description="Penicillin-binding protein transpeptidase" evidence="2">
    <location>
        <begin position="157"/>
        <end position="465"/>
    </location>
</feature>
<evidence type="ECO:0000256" key="1">
    <source>
        <dbReference type="SAM" id="Phobius"/>
    </source>
</evidence>
<dbReference type="SUPFAM" id="SSF56519">
    <property type="entry name" value="Penicillin binding protein dimerisation domain"/>
    <property type="match status" value="1"/>
</dbReference>
<feature type="domain" description="Penicillin binding protein A dimerisation" evidence="3">
    <location>
        <begin position="55"/>
        <end position="135"/>
    </location>
</feature>
<dbReference type="Gene3D" id="3.40.710.10">
    <property type="entry name" value="DD-peptidase/beta-lactamase superfamily"/>
    <property type="match status" value="1"/>
</dbReference>
<evidence type="ECO:0000259" key="2">
    <source>
        <dbReference type="Pfam" id="PF00905"/>
    </source>
</evidence>
<evidence type="ECO:0000313" key="5">
    <source>
        <dbReference type="Proteomes" id="UP000030012"/>
    </source>
</evidence>
<dbReference type="PANTHER" id="PTHR30627:SF24">
    <property type="entry name" value="PENICILLIN-BINDING PROTEIN 4B"/>
    <property type="match status" value="1"/>
</dbReference>
<keyword evidence="1" id="KW-1133">Transmembrane helix</keyword>
<evidence type="ECO:0000313" key="4">
    <source>
        <dbReference type="EMBL" id="KGM97652.1"/>
    </source>
</evidence>
<dbReference type="Pfam" id="PF21922">
    <property type="entry name" value="PBP_dimer_2"/>
    <property type="match status" value="1"/>
</dbReference>
<proteinExistence type="predicted"/>
<dbReference type="GO" id="GO:0005886">
    <property type="term" value="C:plasma membrane"/>
    <property type="evidence" value="ECO:0007669"/>
    <property type="project" value="TreeGrafter"/>
</dbReference>
<accession>A0A0A0I9S7</accession>
<sequence length="472" mass="51389">MNDISRNIKLVLAVFLLCFIGLISYITYFQIFKSDQLVKSPYNRRIQAKRNEVLRGTIYDRNMKALTESKRKNTLNQKRTYTGGEAFAHVLGYVHPQYGITGLEKEYDSVLTGTDTMDFKKFLTSMKEQPKLGYNIRTTLDYKVQQKAFELLGDNKGSVVVLNPKSGEVLAMVSKPSFDPNNLQENWKQINSDKNIPLYNRAILGLYPPGSTFKVVTTVSALDNIKNVANRTFEDNGALVFNSKQSLKNYNGHVYGSLDLEGALVKSSNVVFGGLGIELGNSSLRGTAEKFCFNNVIPSDGFLAKKSKFPTLKSYEKGNLAQSAIGQGEVLASPIQMALVASTIANDGVLMKPHLVSEVLNPSGDSLKKIKDEVINTVTTSEHAKLVKKYMKDTVSQGTAGGAALDSVAVCGKTGTADTGKVGEKPHSWFIGFAPYENPKVAVAVIVENGGVGGGISTEIAGKVISEALREK</sequence>
<protein>
    <submittedName>
        <fullName evidence="4">Penicillin-binding protein</fullName>
    </submittedName>
</protein>
<dbReference type="InterPro" id="IPR050515">
    <property type="entry name" value="Beta-lactam/transpept"/>
</dbReference>
<dbReference type="OrthoDB" id="9766847at2"/>
<dbReference type="EMBL" id="JENJ01000008">
    <property type="protein sequence ID" value="KGM97652.1"/>
    <property type="molecule type" value="Genomic_DNA"/>
</dbReference>
<dbReference type="InterPro" id="IPR001460">
    <property type="entry name" value="PCN-bd_Tpept"/>
</dbReference>
<dbReference type="InterPro" id="IPR036138">
    <property type="entry name" value="PBP_dimer_sf"/>
</dbReference>